<dbReference type="InterPro" id="IPR025714">
    <property type="entry name" value="Methyltranfer_dom"/>
</dbReference>
<dbReference type="PANTHER" id="PTHR43464">
    <property type="entry name" value="METHYLTRANSFERASE"/>
    <property type="match status" value="1"/>
</dbReference>
<dbReference type="Pfam" id="PF13847">
    <property type="entry name" value="Methyltransf_31"/>
    <property type="match status" value="1"/>
</dbReference>
<dbReference type="AlphaFoldDB" id="A0A1U7JAM4"/>
<dbReference type="SUPFAM" id="SSF53335">
    <property type="entry name" value="S-adenosyl-L-methionine-dependent methyltransferases"/>
    <property type="match status" value="1"/>
</dbReference>
<dbReference type="GO" id="GO:0032259">
    <property type="term" value="P:methylation"/>
    <property type="evidence" value="ECO:0007669"/>
    <property type="project" value="UniProtKB-KW"/>
</dbReference>
<dbReference type="CDD" id="cd02440">
    <property type="entry name" value="AdoMet_MTases"/>
    <property type="match status" value="1"/>
</dbReference>
<keyword evidence="3" id="KW-1185">Reference proteome</keyword>
<comment type="caution">
    <text evidence="2">The sequence shown here is derived from an EMBL/GenBank/DDBJ whole genome shotgun (WGS) entry which is preliminary data.</text>
</comment>
<dbReference type="Proteomes" id="UP000185557">
    <property type="component" value="Unassembled WGS sequence"/>
</dbReference>
<reference evidence="2 3" key="1">
    <citation type="submission" date="2016-11" db="EMBL/GenBank/DDBJ databases">
        <title>Draft Genome Sequences of Nine Cyanobacterial Strains from Diverse Habitats.</title>
        <authorList>
            <person name="Zhu T."/>
            <person name="Hou S."/>
            <person name="Lu X."/>
            <person name="Hess W.R."/>
        </authorList>
    </citation>
    <scope>NUCLEOTIDE SEQUENCE [LARGE SCALE GENOMIC DNA]</scope>
    <source>
        <strain evidence="2 3">NIES-30</strain>
    </source>
</reference>
<gene>
    <name evidence="2" type="ORF">NIES30_01765</name>
</gene>
<dbReference type="GO" id="GO:0008168">
    <property type="term" value="F:methyltransferase activity"/>
    <property type="evidence" value="ECO:0007669"/>
    <property type="project" value="UniProtKB-KW"/>
</dbReference>
<dbReference type="PANTHER" id="PTHR43464:SF91">
    <property type="entry name" value="SLL0487 PROTEIN"/>
    <property type="match status" value="1"/>
</dbReference>
<organism evidence="2 3">
    <name type="scientific">Phormidium tenue NIES-30</name>
    <dbReference type="NCBI Taxonomy" id="549789"/>
    <lineage>
        <taxon>Bacteria</taxon>
        <taxon>Bacillati</taxon>
        <taxon>Cyanobacteriota</taxon>
        <taxon>Cyanophyceae</taxon>
        <taxon>Oscillatoriophycideae</taxon>
        <taxon>Oscillatoriales</taxon>
        <taxon>Oscillatoriaceae</taxon>
        <taxon>Phormidium</taxon>
    </lineage>
</organism>
<accession>A0A1U7JAM4</accession>
<evidence type="ECO:0000313" key="2">
    <source>
        <dbReference type="EMBL" id="OKH50834.1"/>
    </source>
</evidence>
<keyword evidence="2" id="KW-0489">Methyltransferase</keyword>
<dbReference type="InterPro" id="IPR029063">
    <property type="entry name" value="SAM-dependent_MTases_sf"/>
</dbReference>
<sequence length="408" mass="45933">MDDSITTQAVSDAVASLYNTYPFPPEPILDEAPPGYNWRWYWPTVHSFCTGAAPASSKVRVLDAGCGTGVSTEYISHLNPEAEVLGIDLSERAIATATERCRRSGANNVQFRQLSIYDVDKIEGEFDWINCVGVIHHMPDPLKGLQALATKLAPGGFIHLFVYAAIGRAEISLMQRAIALVQGSQRGDYRDGVQVGRQIFASLPEGNRLKQRERDRWAMENHRDECFADMYVHPQEVDYTLDSLFELIDASGLEFIGFSNPQVWQLDRLLASDPELLDRAKQLPEKDQYRLVELLDPEITHFEWFLARPPYPQFSWDEDAALLSAIPTRNPCMEGWPSQSIFDHNYQIISLDQTEFEFLQACDRHNGPAADQSQASVADLLSQSGGSLEAVRQMQQRQLILVKPSQQT</sequence>
<dbReference type="STRING" id="549789.NIES30_01765"/>
<proteinExistence type="predicted"/>
<dbReference type="OrthoDB" id="649979at2"/>
<name>A0A1U7JAM4_9CYAN</name>
<evidence type="ECO:0000259" key="1">
    <source>
        <dbReference type="Pfam" id="PF13847"/>
    </source>
</evidence>
<dbReference type="RefSeq" id="WP_073606648.1">
    <property type="nucleotide sequence ID" value="NZ_MRCG01000001.1"/>
</dbReference>
<dbReference type="EMBL" id="MRCG01000001">
    <property type="protein sequence ID" value="OKH50834.1"/>
    <property type="molecule type" value="Genomic_DNA"/>
</dbReference>
<protein>
    <submittedName>
        <fullName evidence="2">SAM-dependent methyltransferase</fullName>
    </submittedName>
</protein>
<keyword evidence="2" id="KW-0808">Transferase</keyword>
<feature type="domain" description="Methyltransferase" evidence="1">
    <location>
        <begin position="56"/>
        <end position="158"/>
    </location>
</feature>
<evidence type="ECO:0000313" key="3">
    <source>
        <dbReference type="Proteomes" id="UP000185557"/>
    </source>
</evidence>
<dbReference type="Gene3D" id="3.40.50.150">
    <property type="entry name" value="Vaccinia Virus protein VP39"/>
    <property type="match status" value="1"/>
</dbReference>